<dbReference type="OrthoDB" id="5054050at2"/>
<dbReference type="AlphaFoldDB" id="A0A147F0R4"/>
<dbReference type="RefSeq" id="WP_058622541.1">
    <property type="nucleotide sequence ID" value="NZ_LDRT01000012.1"/>
</dbReference>
<feature type="transmembrane region" description="Helical" evidence="1">
    <location>
        <begin position="76"/>
        <end position="101"/>
    </location>
</feature>
<protein>
    <recommendedName>
        <fullName evidence="4">DUF3137 domain-containing protein</fullName>
    </recommendedName>
</protein>
<evidence type="ECO:0000256" key="1">
    <source>
        <dbReference type="SAM" id="Phobius"/>
    </source>
</evidence>
<keyword evidence="1" id="KW-0812">Transmembrane</keyword>
<proteinExistence type="predicted"/>
<feature type="transmembrane region" description="Helical" evidence="1">
    <location>
        <begin position="43"/>
        <end position="70"/>
    </location>
</feature>
<name>A0A147F0R4_MICTE</name>
<reference evidence="2 3" key="1">
    <citation type="journal article" date="2016" name="Front. Microbiol.">
        <title>Genomic Resource of Rice Seed Associated Bacteria.</title>
        <authorList>
            <person name="Midha S."/>
            <person name="Bansal K."/>
            <person name="Sharma S."/>
            <person name="Kumar N."/>
            <person name="Patil P.P."/>
            <person name="Chaudhry V."/>
            <person name="Patil P.B."/>
        </authorList>
    </citation>
    <scope>NUCLEOTIDE SEQUENCE [LARGE SCALE GENOMIC DNA]</scope>
    <source>
        <strain evidence="2 3">NS220</strain>
    </source>
</reference>
<feature type="transmembrane region" description="Helical" evidence="1">
    <location>
        <begin position="375"/>
        <end position="402"/>
    </location>
</feature>
<comment type="caution">
    <text evidence="2">The sequence shown here is derived from an EMBL/GenBank/DDBJ whole genome shotgun (WGS) entry which is preliminary data.</text>
</comment>
<keyword evidence="1" id="KW-0472">Membrane</keyword>
<accession>A0A147F0R4</accession>
<evidence type="ECO:0008006" key="4">
    <source>
        <dbReference type="Google" id="ProtNLM"/>
    </source>
</evidence>
<organism evidence="2 3">
    <name type="scientific">Microbacterium testaceum</name>
    <name type="common">Aureobacterium testaceum</name>
    <name type="synonym">Brevibacterium testaceum</name>
    <dbReference type="NCBI Taxonomy" id="2033"/>
    <lineage>
        <taxon>Bacteria</taxon>
        <taxon>Bacillati</taxon>
        <taxon>Actinomycetota</taxon>
        <taxon>Actinomycetes</taxon>
        <taxon>Micrococcales</taxon>
        <taxon>Microbacteriaceae</taxon>
        <taxon>Microbacterium</taxon>
    </lineage>
</organism>
<keyword evidence="1" id="KW-1133">Transmembrane helix</keyword>
<dbReference type="EMBL" id="LDRT01000012">
    <property type="protein sequence ID" value="KTR96407.1"/>
    <property type="molecule type" value="Genomic_DNA"/>
</dbReference>
<sequence length="404" mass="43578">MPGIRPFDARALLDPPDPAAAKAFTARLRQEGRVSDGGKVAATIVYIVMLVLIGGFALVGLVLLIVFASALQEGAIFIGILFGLPMLLCVGVIVAAFFFGLRGDRIAQERRWRLARFAQAVSMEYVPSISEPPLPGSIFHRGSGRTAIDVLRGREPRFVEVGNYRYTVSNGKNQTTVRWGYIAIKLNVPLPHIVLDASGNNISLGTFDRDQHLSLEGDFDRFFRLYCPQGYERDALYLFTPDVMARFIDNAAVFDVEIVDDWLFLYSSGDMSTLDPGRWAWTFSLLSALLDKLAQWERWRDDRLLPAVDPGVPWGPGAAAAGVAARGMAGPSTAAPNGGMPTGVASAPAPVAPLPLSAPPGVAPPGRRLRRGVPWLVLGIIGGVLALGLVLIGAFLLLPVLLLR</sequence>
<evidence type="ECO:0000313" key="2">
    <source>
        <dbReference type="EMBL" id="KTR96407.1"/>
    </source>
</evidence>
<dbReference type="Proteomes" id="UP000075025">
    <property type="component" value="Unassembled WGS sequence"/>
</dbReference>
<gene>
    <name evidence="2" type="ORF">NS220_02570</name>
</gene>
<dbReference type="PATRIC" id="fig|2033.6.peg.491"/>
<evidence type="ECO:0000313" key="3">
    <source>
        <dbReference type="Proteomes" id="UP000075025"/>
    </source>
</evidence>